<evidence type="ECO:0000313" key="1">
    <source>
        <dbReference type="EMBL" id="CAI06823.1"/>
    </source>
</evidence>
<dbReference type="Proteomes" id="UP000006552">
    <property type="component" value="Chromosome"/>
</dbReference>
<proteinExistence type="predicted"/>
<keyword evidence="2" id="KW-1185">Reference proteome</keyword>
<name>Q5P788_AROAE</name>
<dbReference type="HOGENOM" id="CLU_2021929_0_0_4"/>
<reference evidence="1 2" key="1">
    <citation type="journal article" date="2005" name="Arch. Microbiol.">
        <title>The genome sequence of an anaerobic aromatic-degrading denitrifying bacterium, strain EbN1.</title>
        <authorList>
            <person name="Rabus R."/>
            <person name="Kube M."/>
            <person name="Heider J."/>
            <person name="Beck A."/>
            <person name="Heitmann K."/>
            <person name="Widdel F."/>
            <person name="Reinhardt R."/>
        </authorList>
    </citation>
    <scope>NUCLEOTIDE SEQUENCE [LARGE SCALE GENOMIC DNA]</scope>
    <source>
        <strain evidence="1 2">EbN1</strain>
    </source>
</reference>
<gene>
    <name evidence="1" type="ORF">ebA1301</name>
</gene>
<dbReference type="AlphaFoldDB" id="Q5P788"/>
<accession>Q5P788</accession>
<organism evidence="1 2">
    <name type="scientific">Aromatoleum aromaticum (strain DSM 19018 / LMG 30748 / EbN1)</name>
    <name type="common">Azoarcus sp. (strain EbN1)</name>
    <dbReference type="NCBI Taxonomy" id="76114"/>
    <lineage>
        <taxon>Bacteria</taxon>
        <taxon>Pseudomonadati</taxon>
        <taxon>Pseudomonadota</taxon>
        <taxon>Betaproteobacteria</taxon>
        <taxon>Rhodocyclales</taxon>
        <taxon>Rhodocyclaceae</taxon>
        <taxon>Aromatoleum</taxon>
    </lineage>
</organism>
<dbReference type="STRING" id="76114.ebA1301"/>
<dbReference type="KEGG" id="eba:ebA1301"/>
<evidence type="ECO:0000313" key="2">
    <source>
        <dbReference type="Proteomes" id="UP000006552"/>
    </source>
</evidence>
<dbReference type="EMBL" id="CR555306">
    <property type="protein sequence ID" value="CAI06823.1"/>
    <property type="molecule type" value="Genomic_DNA"/>
</dbReference>
<protein>
    <submittedName>
        <fullName evidence="1">Uncharacterized protein</fullName>
    </submittedName>
</protein>
<sequence>MSGGFRLPDFEHFEVDRTPVVGLPVDRLADRQAEQRAASRREYGHLAGTLLRIAGIDESQLVFPATGLFAKARLAVHGDHVARHVLRFAYDSALQFIAQAIQVAPVASGGREQQALQALQVA</sequence>